<accession>A0A5C6RIT8</accession>
<proteinExistence type="predicted"/>
<keyword evidence="2" id="KW-0812">Transmembrane</keyword>
<dbReference type="AlphaFoldDB" id="A0A5C6RIT8"/>
<dbReference type="Proteomes" id="UP000321580">
    <property type="component" value="Unassembled WGS sequence"/>
</dbReference>
<dbReference type="EMBL" id="VOOR01000034">
    <property type="protein sequence ID" value="TXB62211.1"/>
    <property type="molecule type" value="Genomic_DNA"/>
</dbReference>
<dbReference type="InterPro" id="IPR015943">
    <property type="entry name" value="WD40/YVTN_repeat-like_dom_sf"/>
</dbReference>
<name>A0A5C6RIT8_9BACT</name>
<dbReference type="Pfam" id="PF07495">
    <property type="entry name" value="Y_Y_Y"/>
    <property type="match status" value="1"/>
</dbReference>
<protein>
    <recommendedName>
        <fullName evidence="3">Two component regulator three Y domain-containing protein</fullName>
    </recommendedName>
</protein>
<dbReference type="Gene3D" id="2.130.10.10">
    <property type="entry name" value="YVTN repeat-like/Quinoprotein amine dehydrogenase"/>
    <property type="match status" value="3"/>
</dbReference>
<dbReference type="OrthoDB" id="9778366at2"/>
<keyword evidence="2" id="KW-0472">Membrane</keyword>
<gene>
    <name evidence="4" type="ORF">FRY97_15290</name>
</gene>
<dbReference type="InterPro" id="IPR013783">
    <property type="entry name" value="Ig-like_fold"/>
</dbReference>
<evidence type="ECO:0000259" key="3">
    <source>
        <dbReference type="Pfam" id="PF07495"/>
    </source>
</evidence>
<dbReference type="Gene3D" id="2.60.40.10">
    <property type="entry name" value="Immunoglobulins"/>
    <property type="match status" value="1"/>
</dbReference>
<comment type="caution">
    <text evidence="4">The sequence shown here is derived from an EMBL/GenBank/DDBJ whole genome shotgun (WGS) entry which is preliminary data.</text>
</comment>
<dbReference type="InterPro" id="IPR011123">
    <property type="entry name" value="Y_Y_Y"/>
</dbReference>
<dbReference type="SUPFAM" id="SSF46894">
    <property type="entry name" value="C-terminal effector domain of the bipartite response regulators"/>
    <property type="match status" value="1"/>
</dbReference>
<evidence type="ECO:0000313" key="5">
    <source>
        <dbReference type="Proteomes" id="UP000321580"/>
    </source>
</evidence>
<dbReference type="RefSeq" id="WP_147168428.1">
    <property type="nucleotide sequence ID" value="NZ_VOOR01000034.1"/>
</dbReference>
<dbReference type="GO" id="GO:0006355">
    <property type="term" value="P:regulation of DNA-templated transcription"/>
    <property type="evidence" value="ECO:0007669"/>
    <property type="project" value="InterPro"/>
</dbReference>
<keyword evidence="2" id="KW-1133">Transmembrane helix</keyword>
<dbReference type="GO" id="GO:0003677">
    <property type="term" value="F:DNA binding"/>
    <property type="evidence" value="ECO:0007669"/>
    <property type="project" value="InterPro"/>
</dbReference>
<evidence type="ECO:0000256" key="2">
    <source>
        <dbReference type="SAM" id="Phobius"/>
    </source>
</evidence>
<dbReference type="GO" id="GO:0000155">
    <property type="term" value="F:phosphorelay sensor kinase activity"/>
    <property type="evidence" value="ECO:0007669"/>
    <property type="project" value="TreeGrafter"/>
</dbReference>
<dbReference type="PANTHER" id="PTHR43547">
    <property type="entry name" value="TWO-COMPONENT HISTIDINE KINASE"/>
    <property type="match status" value="1"/>
</dbReference>
<dbReference type="SUPFAM" id="SSF63829">
    <property type="entry name" value="Calcium-dependent phosphotriesterase"/>
    <property type="match status" value="3"/>
</dbReference>
<keyword evidence="1" id="KW-0597">Phosphoprotein</keyword>
<dbReference type="Pfam" id="PF07494">
    <property type="entry name" value="Reg_prop"/>
    <property type="match status" value="7"/>
</dbReference>
<dbReference type="InterPro" id="IPR011110">
    <property type="entry name" value="Reg_prop"/>
</dbReference>
<evidence type="ECO:0000256" key="1">
    <source>
        <dbReference type="ARBA" id="ARBA00022553"/>
    </source>
</evidence>
<organism evidence="4 5">
    <name type="scientific">Phaeodactylibacter luteus</name>
    <dbReference type="NCBI Taxonomy" id="1564516"/>
    <lineage>
        <taxon>Bacteria</taxon>
        <taxon>Pseudomonadati</taxon>
        <taxon>Bacteroidota</taxon>
        <taxon>Saprospiria</taxon>
        <taxon>Saprospirales</taxon>
        <taxon>Haliscomenobacteraceae</taxon>
        <taxon>Phaeodactylibacter</taxon>
    </lineage>
</organism>
<keyword evidence="5" id="KW-1185">Reference proteome</keyword>
<reference evidence="4 5" key="1">
    <citation type="submission" date="2019-08" db="EMBL/GenBank/DDBJ databases">
        <title>Genome of Phaeodactylibacter luteus.</title>
        <authorList>
            <person name="Bowman J.P."/>
        </authorList>
    </citation>
    <scope>NUCLEOTIDE SEQUENCE [LARGE SCALE GENOMIC DNA]</scope>
    <source>
        <strain evidence="4 5">KCTC 42180</strain>
    </source>
</reference>
<feature type="domain" description="Two component regulator three Y" evidence="3">
    <location>
        <begin position="730"/>
        <end position="776"/>
    </location>
</feature>
<sequence>MLRLSGVFFCMMIVLSGISQQVGTQLFFDHLTISDGLSNNTIHCLLEDRFGYLWIGTQYGLNKYDGYDFEEIRSDDDLERGFQLAGAKVTALYEDSKGNLWVGTSKNGIYFCAAHEDRFSNRTEEPAFSAIAGFEVTSFLEDKASQIWITTVEGGLLRYDPSTGKAWHYTNSNSGLSSNVVFDIEEDKYGTIWVATAGGGLNILREGYRFELSHPMLPNHPNLSGYRKKLLLDDDYLWVATEGTGLYRMDTRDCSYTHFGLGLGERALSSNGVRDICKLPDGAIFIATDGGGLNIYDPSTGEIAQIRYQVENKTGLNSDALYCLKADRAGNIWIGTYNGGINIYKPRKVWFKQFAPGLPDSKNLENRSILSITETYDGTIWVGSDGGGLNRLAPDDSQFSTLPFKHQPSDKRSIAGNAVKALFEDSRGQLWVGLFGAGLDRYEPESQTFEHILGPPYSVWSITERQSGELWAGTMGEGIVVLDPETLETDYLRHDPSNPKSLADLNVMAVYADQSDQVWVGTIDQGLDRWVESRKEFEHFRYNPEDPYSISNNAIRSIFEDSQGNIWIGTEGGGLNQWLGDGRFKRIGQSEGLVANSVMGITEDEVGMIWVTTFEGISRLDPETMAIQNFDFRTHQNANQFNQAALLAANDGRLFFGGTNGLNTIQTGQLNAEAFAGTVLLTDFKIFNQTIKAGQTLDGRVILERPIEEAEHIQLSYLDKSFSFSFSAIDYTNPKDYQYAFIMQGFDEQWQETEAGQNRVSYTNLDPGDYTFKVKYQEQMASINVHIQPPFWQTSWFRVLMALSIICLAAIGIYLILKRKEAVHNRALLRLKNEKMAAEIEAKTSKLMFSTVQMAHKNEMLTGLKDDLLKLQQQSGAPLGSVVRKLDAELRNEDHWKDFDIYFNQVDQDFFQFLLAKHPALTQNDLRLCSLIRINLSTKEIAFLLNISTRAVEQGRYRLKKRLELGKEEDLNKYITGFKTAD</sequence>
<feature type="transmembrane region" description="Helical" evidence="2">
    <location>
        <begin position="796"/>
        <end position="817"/>
    </location>
</feature>
<dbReference type="PANTHER" id="PTHR43547:SF2">
    <property type="entry name" value="HYBRID SIGNAL TRANSDUCTION HISTIDINE KINASE C"/>
    <property type="match status" value="1"/>
</dbReference>
<dbReference type="InterPro" id="IPR016032">
    <property type="entry name" value="Sig_transdc_resp-reg_C-effctor"/>
</dbReference>
<evidence type="ECO:0000313" key="4">
    <source>
        <dbReference type="EMBL" id="TXB62211.1"/>
    </source>
</evidence>